<proteinExistence type="predicted"/>
<gene>
    <name evidence="1" type="ORF">GCM10022236_12110</name>
</gene>
<dbReference type="InterPro" id="IPR008316">
    <property type="entry name" value="UCP029876"/>
</dbReference>
<protein>
    <submittedName>
        <fullName evidence="1">DUF1048 domain-containing protein</fullName>
    </submittedName>
</protein>
<dbReference type="EMBL" id="BAABAB010000007">
    <property type="protein sequence ID" value="GAA3611899.1"/>
    <property type="molecule type" value="Genomic_DNA"/>
</dbReference>
<dbReference type="Proteomes" id="UP001501490">
    <property type="component" value="Unassembled WGS sequence"/>
</dbReference>
<reference evidence="2" key="1">
    <citation type="journal article" date="2019" name="Int. J. Syst. Evol. Microbiol.">
        <title>The Global Catalogue of Microorganisms (GCM) 10K type strain sequencing project: providing services to taxonomists for standard genome sequencing and annotation.</title>
        <authorList>
            <consortium name="The Broad Institute Genomics Platform"/>
            <consortium name="The Broad Institute Genome Sequencing Center for Infectious Disease"/>
            <person name="Wu L."/>
            <person name="Ma J."/>
        </authorList>
    </citation>
    <scope>NUCLEOTIDE SEQUENCE [LARGE SCALE GENOMIC DNA]</scope>
    <source>
        <strain evidence="2">JCM 16929</strain>
    </source>
</reference>
<dbReference type="Pfam" id="PF06304">
    <property type="entry name" value="DUF1048"/>
    <property type="match status" value="1"/>
</dbReference>
<dbReference type="SUPFAM" id="SSF158560">
    <property type="entry name" value="BH3980-like"/>
    <property type="match status" value="1"/>
</dbReference>
<dbReference type="RefSeq" id="WP_344802391.1">
    <property type="nucleotide sequence ID" value="NZ_BAABAB010000007.1"/>
</dbReference>
<evidence type="ECO:0000313" key="2">
    <source>
        <dbReference type="Proteomes" id="UP001501490"/>
    </source>
</evidence>
<name>A0ABP6ZLT0_9ACTN</name>
<comment type="caution">
    <text evidence="1">The sequence shown here is derived from an EMBL/GenBank/DDBJ whole genome shotgun (WGS) entry which is preliminary data.</text>
</comment>
<evidence type="ECO:0000313" key="1">
    <source>
        <dbReference type="EMBL" id="GAA3611899.1"/>
    </source>
</evidence>
<dbReference type="Gene3D" id="1.10.1900.10">
    <property type="entry name" value="c-terminal domain of poly(a) binding protein"/>
    <property type="match status" value="1"/>
</dbReference>
<organism evidence="1 2">
    <name type="scientific">Microlunatus ginsengisoli</name>
    <dbReference type="NCBI Taxonomy" id="363863"/>
    <lineage>
        <taxon>Bacteria</taxon>
        <taxon>Bacillati</taxon>
        <taxon>Actinomycetota</taxon>
        <taxon>Actinomycetes</taxon>
        <taxon>Propionibacteriales</taxon>
        <taxon>Propionibacteriaceae</taxon>
        <taxon>Microlunatus</taxon>
    </lineage>
</organism>
<accession>A0ABP6ZLT0</accession>
<sequence length="126" mass="14090">MAPAWIEQVTGSLEQKKQYRAYKARAKQLPANYRAAFEAVERYLMYAGGIAKGDVLVRMYGDLVDLFEQSAANETPIRDIVGDDPVEFVETFVANYADGSWISKERQRLIAAIDEAAAAPGEEKQR</sequence>
<keyword evidence="2" id="KW-1185">Reference proteome</keyword>